<evidence type="ECO:0000256" key="5">
    <source>
        <dbReference type="ARBA" id="ARBA00022824"/>
    </source>
</evidence>
<dbReference type="GO" id="GO:0005789">
    <property type="term" value="C:endoplasmic reticulum membrane"/>
    <property type="evidence" value="ECO:0007669"/>
    <property type="project" value="UniProtKB-SubCell"/>
</dbReference>
<dbReference type="GeneID" id="16072932"/>
<feature type="region of interest" description="Disordered" evidence="8">
    <location>
        <begin position="305"/>
        <end position="359"/>
    </location>
</feature>
<dbReference type="GO" id="GO:0005459">
    <property type="term" value="F:UDP-galactose transmembrane transporter activity"/>
    <property type="evidence" value="ECO:0007669"/>
    <property type="project" value="TreeGrafter"/>
</dbReference>
<keyword evidence="11" id="KW-1185">Reference proteome</keyword>
<proteinExistence type="inferred from homology"/>
<dbReference type="OMA" id="CGAIGQV"/>
<keyword evidence="5" id="KW-0256">Endoplasmic reticulum</keyword>
<dbReference type="Proteomes" id="UP000007799">
    <property type="component" value="Unassembled WGS sequence"/>
</dbReference>
<keyword evidence="6 9" id="KW-1133">Transmembrane helix</keyword>
<evidence type="ECO:0000256" key="6">
    <source>
        <dbReference type="ARBA" id="ARBA00022989"/>
    </source>
</evidence>
<feature type="transmembrane region" description="Helical" evidence="9">
    <location>
        <begin position="195"/>
        <end position="219"/>
    </location>
</feature>
<name>F2UFB7_SALR5</name>
<sequence>MALLRLLGCSAGIYVCYITYGILQEGVYKYTSPVTGERFSSTLTLLLIQAVLNYICATTICWWQGMKPLPATAFALPGCTFIAAMLCSNEALKYVSYPTQVLAKSCKLVPVLLVNVLVYSRTATFLQYVHVALVTAGIVLFRLKNTDAAQEHNSLYGIGLLLLSLLLDGVTGPTQQHLKERYSPSPFQLMRYCNLWGSLLIIALLVASGEFLSGVMFLLQPEHAPLLSRVVLFSLAGAAGQAFIYTTLLEFGALTLTTVTTTRKFFTILFSVVLYGHVLSAVQWAGVALVFVGLSLDVVEKKRNRDTMSGMDKVRPTAPASATGGDGGDGGDGGGANGSKAASASPSPASNASGKEKAM</sequence>
<dbReference type="EMBL" id="GL832971">
    <property type="protein sequence ID" value="EGD75317.1"/>
    <property type="molecule type" value="Genomic_DNA"/>
</dbReference>
<dbReference type="GO" id="GO:0000139">
    <property type="term" value="C:Golgi membrane"/>
    <property type="evidence" value="ECO:0007669"/>
    <property type="project" value="TreeGrafter"/>
</dbReference>
<dbReference type="eggNOG" id="KOG1580">
    <property type="taxonomic scope" value="Eukaryota"/>
</dbReference>
<keyword evidence="4 9" id="KW-0812">Transmembrane</keyword>
<dbReference type="AlphaFoldDB" id="F2UFB7"/>
<dbReference type="OrthoDB" id="1601at2759"/>
<keyword evidence="7 9" id="KW-0472">Membrane</keyword>
<dbReference type="KEGG" id="sre:PTSG_06967"/>
<evidence type="ECO:0000256" key="7">
    <source>
        <dbReference type="ARBA" id="ARBA00023136"/>
    </source>
</evidence>
<dbReference type="InParanoid" id="F2UFB7"/>
<dbReference type="InterPro" id="IPR013657">
    <property type="entry name" value="SCL35B1-4/HUT1"/>
</dbReference>
<protein>
    <recommendedName>
        <fullName evidence="12">Solute carrier family 35 member B1</fullName>
    </recommendedName>
</protein>
<evidence type="ECO:0000313" key="11">
    <source>
        <dbReference type="Proteomes" id="UP000007799"/>
    </source>
</evidence>
<keyword evidence="3" id="KW-0813">Transport</keyword>
<comment type="similarity">
    <text evidence="2">Belongs to the nucleotide-sugar transporter family. SLC35B subfamily.</text>
</comment>
<feature type="compositionally biased region" description="Gly residues" evidence="8">
    <location>
        <begin position="324"/>
        <end position="337"/>
    </location>
</feature>
<dbReference type="STRING" id="946362.F2UFB7"/>
<dbReference type="PANTHER" id="PTHR10778">
    <property type="entry name" value="SOLUTE CARRIER FAMILY 35 MEMBER B"/>
    <property type="match status" value="1"/>
</dbReference>
<feature type="transmembrane region" description="Helical" evidence="9">
    <location>
        <begin position="265"/>
        <end position="296"/>
    </location>
</feature>
<dbReference type="InterPro" id="IPR037185">
    <property type="entry name" value="EmrE-like"/>
</dbReference>
<dbReference type="Pfam" id="PF08449">
    <property type="entry name" value="UAA"/>
    <property type="match status" value="1"/>
</dbReference>
<dbReference type="PANTHER" id="PTHR10778:SF10">
    <property type="entry name" value="SOLUTE CARRIER FAMILY 35 MEMBER B1"/>
    <property type="match status" value="1"/>
</dbReference>
<feature type="compositionally biased region" description="Low complexity" evidence="8">
    <location>
        <begin position="338"/>
        <end position="353"/>
    </location>
</feature>
<feature type="transmembrane region" description="Helical" evidence="9">
    <location>
        <begin position="226"/>
        <end position="245"/>
    </location>
</feature>
<evidence type="ECO:0000256" key="4">
    <source>
        <dbReference type="ARBA" id="ARBA00022692"/>
    </source>
</evidence>
<dbReference type="FunCoup" id="F2UFB7">
    <property type="interactions" value="990"/>
</dbReference>
<dbReference type="GO" id="GO:0005460">
    <property type="term" value="F:UDP-glucose transmembrane transporter activity"/>
    <property type="evidence" value="ECO:0007669"/>
    <property type="project" value="TreeGrafter"/>
</dbReference>
<evidence type="ECO:0008006" key="12">
    <source>
        <dbReference type="Google" id="ProtNLM"/>
    </source>
</evidence>
<reference evidence="10" key="1">
    <citation type="submission" date="2009-08" db="EMBL/GenBank/DDBJ databases">
        <title>Annotation of Salpingoeca rosetta.</title>
        <authorList>
            <consortium name="The Broad Institute Genome Sequencing Platform"/>
            <person name="Russ C."/>
            <person name="Cuomo C."/>
            <person name="Burger G."/>
            <person name="Gray M.W."/>
            <person name="Holland P.W.H."/>
            <person name="King N."/>
            <person name="Lang F.B.F."/>
            <person name="Roger A.J."/>
            <person name="Ruiz-Trillo I."/>
            <person name="Young S.K."/>
            <person name="Zeng Q."/>
            <person name="Gargeya S."/>
            <person name="Alvarado L."/>
            <person name="Berlin A."/>
            <person name="Chapman S.B."/>
            <person name="Chen Z."/>
            <person name="Freedman E."/>
            <person name="Gellesch M."/>
            <person name="Goldberg J."/>
            <person name="Griggs A."/>
            <person name="Gujja S."/>
            <person name="Heilman E."/>
            <person name="Heiman D."/>
            <person name="Howarth C."/>
            <person name="Mehta T."/>
            <person name="Neiman D."/>
            <person name="Pearson M."/>
            <person name="Roberts A."/>
            <person name="Saif S."/>
            <person name="Shea T."/>
            <person name="Shenoy N."/>
            <person name="Sisk P."/>
            <person name="Stolte C."/>
            <person name="Sykes S."/>
            <person name="White J."/>
            <person name="Yandava C."/>
            <person name="Haas B."/>
            <person name="Nusbaum C."/>
            <person name="Birren B."/>
        </authorList>
    </citation>
    <scope>NUCLEOTIDE SEQUENCE [LARGE SCALE GENOMIC DNA]</scope>
    <source>
        <strain evidence="10">ATCC 50818</strain>
    </source>
</reference>
<feature type="transmembrane region" description="Helical" evidence="9">
    <location>
        <begin position="43"/>
        <end position="65"/>
    </location>
</feature>
<feature type="transmembrane region" description="Helical" evidence="9">
    <location>
        <begin position="6"/>
        <end position="23"/>
    </location>
</feature>
<evidence type="ECO:0000256" key="2">
    <source>
        <dbReference type="ARBA" id="ARBA00010694"/>
    </source>
</evidence>
<accession>F2UFB7</accession>
<evidence type="ECO:0000256" key="3">
    <source>
        <dbReference type="ARBA" id="ARBA00022448"/>
    </source>
</evidence>
<dbReference type="RefSeq" id="XP_004992370.1">
    <property type="nucleotide sequence ID" value="XM_004992313.1"/>
</dbReference>
<evidence type="ECO:0000256" key="1">
    <source>
        <dbReference type="ARBA" id="ARBA00004477"/>
    </source>
</evidence>
<feature type="transmembrane region" description="Helical" evidence="9">
    <location>
        <begin position="125"/>
        <end position="143"/>
    </location>
</feature>
<feature type="transmembrane region" description="Helical" evidence="9">
    <location>
        <begin position="155"/>
        <end position="175"/>
    </location>
</feature>
<evidence type="ECO:0000256" key="8">
    <source>
        <dbReference type="SAM" id="MobiDB-lite"/>
    </source>
</evidence>
<feature type="transmembrane region" description="Helical" evidence="9">
    <location>
        <begin position="71"/>
        <end position="89"/>
    </location>
</feature>
<evidence type="ECO:0000256" key="9">
    <source>
        <dbReference type="SAM" id="Phobius"/>
    </source>
</evidence>
<gene>
    <name evidence="10" type="ORF">PTSG_06967</name>
</gene>
<organism evidence="11">
    <name type="scientific">Salpingoeca rosetta (strain ATCC 50818 / BSB-021)</name>
    <dbReference type="NCBI Taxonomy" id="946362"/>
    <lineage>
        <taxon>Eukaryota</taxon>
        <taxon>Choanoflagellata</taxon>
        <taxon>Craspedida</taxon>
        <taxon>Salpingoecidae</taxon>
        <taxon>Salpingoeca</taxon>
    </lineage>
</organism>
<comment type="subcellular location">
    <subcellularLocation>
        <location evidence="1">Endoplasmic reticulum membrane</location>
        <topology evidence="1">Multi-pass membrane protein</topology>
    </subcellularLocation>
</comment>
<dbReference type="SUPFAM" id="SSF103481">
    <property type="entry name" value="Multidrug resistance efflux transporter EmrE"/>
    <property type="match status" value="1"/>
</dbReference>
<evidence type="ECO:0000313" key="10">
    <source>
        <dbReference type="EMBL" id="EGD75317.1"/>
    </source>
</evidence>